<dbReference type="RefSeq" id="WP_408160410.1">
    <property type="nucleotide sequence ID" value="NZ_JAQQFM010000012.1"/>
</dbReference>
<protein>
    <submittedName>
        <fullName evidence="1">Uncharacterized protein</fullName>
    </submittedName>
</protein>
<dbReference type="Proteomes" id="UP001629246">
    <property type="component" value="Unassembled WGS sequence"/>
</dbReference>
<reference evidence="1 2" key="1">
    <citation type="journal article" date="2024" name="Chem. Sci.">
        <title>Discovery of megapolipeptins by genome mining of a Burkholderiales bacteria collection.</title>
        <authorList>
            <person name="Paulo B.S."/>
            <person name="Recchia M.J.J."/>
            <person name="Lee S."/>
            <person name="Fergusson C.H."/>
            <person name="Romanowski S.B."/>
            <person name="Hernandez A."/>
            <person name="Krull N."/>
            <person name="Liu D.Y."/>
            <person name="Cavanagh H."/>
            <person name="Bos A."/>
            <person name="Gray C.A."/>
            <person name="Murphy B.T."/>
            <person name="Linington R.G."/>
            <person name="Eustaquio A.S."/>
        </authorList>
    </citation>
    <scope>NUCLEOTIDE SEQUENCE [LARGE SCALE GENOMIC DNA]</scope>
    <source>
        <strain evidence="1 2">RL21-008-BIB-A</strain>
    </source>
</reference>
<proteinExistence type="predicted"/>
<sequence length="123" mass="14287">MKRLESKIIEVNQRYETRFDSANSPNFSAGGDSTYFDPGNRKILFLKLDCRIWWLFDFDMIGAWRLCLEDRPIAIAAERLGGSRQGVHIEFSFKKTTMSSISMAIADRHQGDLWNHRISLMLK</sequence>
<accession>A0ABW9AF22</accession>
<evidence type="ECO:0000313" key="1">
    <source>
        <dbReference type="EMBL" id="MFL9927171.1"/>
    </source>
</evidence>
<keyword evidence="2" id="KW-1185">Reference proteome</keyword>
<comment type="caution">
    <text evidence="1">The sequence shown here is derived from an EMBL/GenBank/DDBJ whole genome shotgun (WGS) entry which is preliminary data.</text>
</comment>
<evidence type="ECO:0000313" key="2">
    <source>
        <dbReference type="Proteomes" id="UP001629246"/>
    </source>
</evidence>
<name>A0ABW9AF22_9BURK</name>
<gene>
    <name evidence="1" type="ORF">PQR62_23060</name>
</gene>
<dbReference type="EMBL" id="JAQQFM010000012">
    <property type="protein sequence ID" value="MFL9927171.1"/>
    <property type="molecule type" value="Genomic_DNA"/>
</dbReference>
<organism evidence="1 2">
    <name type="scientific">Herbaspirillum lusitanum</name>
    <dbReference type="NCBI Taxonomy" id="213312"/>
    <lineage>
        <taxon>Bacteria</taxon>
        <taxon>Pseudomonadati</taxon>
        <taxon>Pseudomonadota</taxon>
        <taxon>Betaproteobacteria</taxon>
        <taxon>Burkholderiales</taxon>
        <taxon>Oxalobacteraceae</taxon>
        <taxon>Herbaspirillum</taxon>
    </lineage>
</organism>